<dbReference type="EMBL" id="KI536726">
    <property type="protein sequence ID" value="ESR51218.1"/>
    <property type="molecule type" value="Genomic_DNA"/>
</dbReference>
<name>V4STQ9_CITCL</name>
<protein>
    <recommendedName>
        <fullName evidence="1">OTU domain-containing protein</fullName>
    </recommendedName>
</protein>
<dbReference type="AlphaFoldDB" id="V4STQ9"/>
<dbReference type="Pfam" id="PF02338">
    <property type="entry name" value="OTU"/>
    <property type="match status" value="1"/>
</dbReference>
<organism evidence="2 3">
    <name type="scientific">Citrus clementina</name>
    <name type="common">Clementine</name>
    <name type="synonym">Citrus deliciosa x Citrus sinensis</name>
    <dbReference type="NCBI Taxonomy" id="85681"/>
    <lineage>
        <taxon>Eukaryota</taxon>
        <taxon>Viridiplantae</taxon>
        <taxon>Streptophyta</taxon>
        <taxon>Embryophyta</taxon>
        <taxon>Tracheophyta</taxon>
        <taxon>Spermatophyta</taxon>
        <taxon>Magnoliopsida</taxon>
        <taxon>eudicotyledons</taxon>
        <taxon>Gunneridae</taxon>
        <taxon>Pentapetalae</taxon>
        <taxon>rosids</taxon>
        <taxon>malvids</taxon>
        <taxon>Sapindales</taxon>
        <taxon>Rutaceae</taxon>
        <taxon>Aurantioideae</taxon>
        <taxon>Citrus</taxon>
    </lineage>
</organism>
<evidence type="ECO:0000313" key="2">
    <source>
        <dbReference type="EMBL" id="ESR51218.1"/>
    </source>
</evidence>
<dbReference type="Gene3D" id="3.90.70.80">
    <property type="match status" value="1"/>
</dbReference>
<gene>
    <name evidence="2" type="ORF">CICLE_v10032000mg</name>
</gene>
<dbReference type="Gramene" id="ESR51218">
    <property type="protein sequence ID" value="ESR51218"/>
    <property type="gene ID" value="CICLE_v10032000mg"/>
</dbReference>
<evidence type="ECO:0000259" key="1">
    <source>
        <dbReference type="Pfam" id="PF02338"/>
    </source>
</evidence>
<feature type="domain" description="OTU" evidence="1">
    <location>
        <begin position="99"/>
        <end position="247"/>
    </location>
</feature>
<dbReference type="PANTHER" id="PTHR36068">
    <property type="entry name" value="OS01G0102500 PROTEIN"/>
    <property type="match status" value="1"/>
</dbReference>
<dbReference type="PANTHER" id="PTHR36068:SF1">
    <property type="entry name" value="OS01G0102500 PROTEIN"/>
    <property type="match status" value="1"/>
</dbReference>
<dbReference type="InterPro" id="IPR003323">
    <property type="entry name" value="OTU_dom"/>
</dbReference>
<keyword evidence="3" id="KW-1185">Reference proteome</keyword>
<proteinExistence type="predicted"/>
<reference evidence="2 3" key="1">
    <citation type="submission" date="2013-10" db="EMBL/GenBank/DDBJ databases">
        <authorList>
            <consortium name="International Citrus Genome Consortium"/>
            <person name="Jenkins J."/>
            <person name="Schmutz J."/>
            <person name="Prochnik S."/>
            <person name="Rokhsar D."/>
            <person name="Gmitter F."/>
            <person name="Ollitrault P."/>
            <person name="Machado M."/>
            <person name="Talon M."/>
            <person name="Wincker P."/>
            <person name="Jaillon O."/>
            <person name="Morgante M."/>
        </authorList>
    </citation>
    <scope>NUCLEOTIDE SEQUENCE</scope>
    <source>
        <strain evidence="3">cv. Clemenules</strain>
    </source>
</reference>
<dbReference type="Proteomes" id="UP000030687">
    <property type="component" value="Unassembled WGS sequence"/>
</dbReference>
<sequence length="305" mass="33887">MGKLLCDSTTVAAETFQTASPTVSWRDPSPTVDLVDQSADVTASTTSIGVAAWGEVIGLEEQQRRHLERLHSKGVLWKHPEDQSRSIVFKLSHGGEVSADGNCLFTASQKAMTARDVDARELRRRTVRRFLEDLGSVGEGQREMINDAIRHMYSPDLKNGWGIHVVQEVKLLAKKEDRVGLDSAIDELVQLGMQREMAAESIYKERYENREGHAAAFGDDIAIECLATEFNREIYVVQAHGSDAMVDEENCVFFLPHRPRSDICEPPIFLFMKGTGWCGAGADHYEPLIANACSVISHEKVAMVL</sequence>
<accession>V4STQ9</accession>
<evidence type="ECO:0000313" key="3">
    <source>
        <dbReference type="Proteomes" id="UP000030687"/>
    </source>
</evidence>